<proteinExistence type="inferred from homology"/>
<keyword evidence="6" id="KW-0456">Lyase</keyword>
<dbReference type="Pfam" id="PF00291">
    <property type="entry name" value="PALP"/>
    <property type="match status" value="1"/>
</dbReference>
<dbReference type="EMBL" id="FRDM01000006">
    <property type="protein sequence ID" value="SHN69171.1"/>
    <property type="molecule type" value="Genomic_DNA"/>
</dbReference>
<dbReference type="Gene3D" id="3.40.50.1100">
    <property type="match status" value="2"/>
</dbReference>
<dbReference type="GO" id="GO:0004794">
    <property type="term" value="F:threonine deaminase activity"/>
    <property type="evidence" value="ECO:0007669"/>
    <property type="project" value="UniProtKB-EC"/>
</dbReference>
<dbReference type="InterPro" id="IPR001926">
    <property type="entry name" value="TrpB-like_PALP"/>
</dbReference>
<dbReference type="GO" id="GO:0009097">
    <property type="term" value="P:isoleucine biosynthetic process"/>
    <property type="evidence" value="ECO:0007669"/>
    <property type="project" value="TreeGrafter"/>
</dbReference>
<dbReference type="OrthoDB" id="9811476at2"/>
<dbReference type="RefSeq" id="WP_072916165.1">
    <property type="nucleotide sequence ID" value="NZ_FRDM01000006.1"/>
</dbReference>
<dbReference type="NCBIfam" id="NF006094">
    <property type="entry name" value="PRK08246.1"/>
    <property type="match status" value="1"/>
</dbReference>
<dbReference type="Proteomes" id="UP000184428">
    <property type="component" value="Unassembled WGS sequence"/>
</dbReference>
<dbReference type="GO" id="GO:0003941">
    <property type="term" value="F:L-serine ammonia-lyase activity"/>
    <property type="evidence" value="ECO:0007669"/>
    <property type="project" value="TreeGrafter"/>
</dbReference>
<name>A0A1M7TET3_9ACTN</name>
<dbReference type="SUPFAM" id="SSF53686">
    <property type="entry name" value="Tryptophan synthase beta subunit-like PLP-dependent enzymes"/>
    <property type="match status" value="1"/>
</dbReference>
<dbReference type="GO" id="GO:0006565">
    <property type="term" value="P:L-serine catabolic process"/>
    <property type="evidence" value="ECO:0007669"/>
    <property type="project" value="TreeGrafter"/>
</dbReference>
<evidence type="ECO:0000259" key="9">
    <source>
        <dbReference type="Pfam" id="PF00291"/>
    </source>
</evidence>
<dbReference type="GO" id="GO:0006567">
    <property type="term" value="P:L-threonine catabolic process"/>
    <property type="evidence" value="ECO:0007669"/>
    <property type="project" value="TreeGrafter"/>
</dbReference>
<dbReference type="InterPro" id="IPR050147">
    <property type="entry name" value="Ser/Thr_Dehydratase"/>
</dbReference>
<comment type="similarity">
    <text evidence="3">Belongs to the serine/threonine dehydratase family.</text>
</comment>
<keyword evidence="5" id="KW-0663">Pyridoxal phosphate</keyword>
<comment type="cofactor">
    <cofactor evidence="2">
        <name>pyridoxal 5'-phosphate</name>
        <dbReference type="ChEBI" id="CHEBI:597326"/>
    </cofactor>
</comment>
<gene>
    <name evidence="10" type="ORF">SAMN05660350_01639</name>
</gene>
<protein>
    <recommendedName>
        <fullName evidence="4">threonine ammonia-lyase</fullName>
        <ecNumber evidence="4">4.3.1.19</ecNumber>
    </recommendedName>
    <alternativeName>
        <fullName evidence="8">Threonine deaminase</fullName>
    </alternativeName>
</protein>
<evidence type="ECO:0000256" key="8">
    <source>
        <dbReference type="ARBA" id="ARBA00031427"/>
    </source>
</evidence>
<accession>A0A1M7TET3</accession>
<evidence type="ECO:0000313" key="11">
    <source>
        <dbReference type="Proteomes" id="UP000184428"/>
    </source>
</evidence>
<organism evidence="10 11">
    <name type="scientific">Geodermatophilus obscurus</name>
    <dbReference type="NCBI Taxonomy" id="1861"/>
    <lineage>
        <taxon>Bacteria</taxon>
        <taxon>Bacillati</taxon>
        <taxon>Actinomycetota</taxon>
        <taxon>Actinomycetes</taxon>
        <taxon>Geodermatophilales</taxon>
        <taxon>Geodermatophilaceae</taxon>
        <taxon>Geodermatophilus</taxon>
    </lineage>
</organism>
<evidence type="ECO:0000256" key="2">
    <source>
        <dbReference type="ARBA" id="ARBA00001933"/>
    </source>
</evidence>
<evidence type="ECO:0000256" key="5">
    <source>
        <dbReference type="ARBA" id="ARBA00022898"/>
    </source>
</evidence>
<dbReference type="AlphaFoldDB" id="A0A1M7TET3"/>
<reference evidence="10 11" key="1">
    <citation type="submission" date="2016-12" db="EMBL/GenBank/DDBJ databases">
        <authorList>
            <person name="Song W.-J."/>
            <person name="Kurnit D.M."/>
        </authorList>
    </citation>
    <scope>NUCLEOTIDE SEQUENCE [LARGE SCALE GENOMIC DNA]</scope>
    <source>
        <strain evidence="10 11">DSM 43162</strain>
    </source>
</reference>
<dbReference type="FunFam" id="3.40.50.1100:FF:000005">
    <property type="entry name" value="Threonine dehydratase catabolic"/>
    <property type="match status" value="1"/>
</dbReference>
<feature type="domain" description="Tryptophan synthase beta chain-like PALP" evidence="9">
    <location>
        <begin position="16"/>
        <end position="300"/>
    </location>
</feature>
<evidence type="ECO:0000256" key="4">
    <source>
        <dbReference type="ARBA" id="ARBA00012096"/>
    </source>
</evidence>
<evidence type="ECO:0000256" key="7">
    <source>
        <dbReference type="ARBA" id="ARBA00025527"/>
    </source>
</evidence>
<evidence type="ECO:0000256" key="1">
    <source>
        <dbReference type="ARBA" id="ARBA00001274"/>
    </source>
</evidence>
<comment type="function">
    <text evidence="7">Catalyzes the anaerobic formation of alpha-ketobutyrate and ammonia from threonine in a two-step reaction. The first step involved a dehydration of threonine and a production of enamine intermediates (aminocrotonate), which tautomerizes to its imine form (iminobutyrate). Both intermediates are unstable and short-lived. The second step is the nonenzymatic hydrolysis of the enamine/imine intermediates to form 2-ketobutyrate and free ammonia. In the low water environment of the cell, the second step is accelerated by RidA.</text>
</comment>
<dbReference type="InterPro" id="IPR036052">
    <property type="entry name" value="TrpB-like_PALP_sf"/>
</dbReference>
<dbReference type="PANTHER" id="PTHR48078">
    <property type="entry name" value="THREONINE DEHYDRATASE, MITOCHONDRIAL-RELATED"/>
    <property type="match status" value="1"/>
</dbReference>
<evidence type="ECO:0000256" key="6">
    <source>
        <dbReference type="ARBA" id="ARBA00023239"/>
    </source>
</evidence>
<dbReference type="PANTHER" id="PTHR48078:SF6">
    <property type="entry name" value="L-THREONINE DEHYDRATASE CATABOLIC TDCB"/>
    <property type="match status" value="1"/>
</dbReference>
<sequence length="316" mass="32040">MTVSRRDVEAAARRIAPFVRRTPVVVLEGDRGGLPRDVVLKLEGMQHSGSFKVRGAFNALLSSAVPAAGVIAASGGNHGAAVARAASALGTRAEVFVPATAPAAKQERIRRYGATVTAVGATYAEALAASVERGDRTGALRVHAYDQPEVVAGQGTVAVELAQQCPDLDTVLVAVGGGGLVAGCAAWYTDSLAVVGVEPEAAPTLHAARAAGEPVDVEVGGIAADALGARRLGTIAHEVTSRYLAGSVLVPDDAIRQAQRVLWEELRVLAEPGGATALAALLCGAYVPGPGSRVGVLVCGANLDPASWTVLPETGV</sequence>
<evidence type="ECO:0000313" key="10">
    <source>
        <dbReference type="EMBL" id="SHN69171.1"/>
    </source>
</evidence>
<evidence type="ECO:0000256" key="3">
    <source>
        <dbReference type="ARBA" id="ARBA00010869"/>
    </source>
</evidence>
<comment type="catalytic activity">
    <reaction evidence="1">
        <text>L-threonine = 2-oxobutanoate + NH4(+)</text>
        <dbReference type="Rhea" id="RHEA:22108"/>
        <dbReference type="ChEBI" id="CHEBI:16763"/>
        <dbReference type="ChEBI" id="CHEBI:28938"/>
        <dbReference type="ChEBI" id="CHEBI:57926"/>
        <dbReference type="EC" id="4.3.1.19"/>
    </reaction>
</comment>
<dbReference type="EC" id="4.3.1.19" evidence="4"/>